<gene>
    <name evidence="2" type="ORF">F7D73_09895</name>
    <name evidence="1" type="ORF">F7D95_00800</name>
</gene>
<comment type="caution">
    <text evidence="2">The sequence shown here is derived from an EMBL/GenBank/DDBJ whole genome shotgun (WGS) entry which is preliminary data.</text>
</comment>
<accession>A0A6A7TUJ3</accession>
<dbReference type="OrthoDB" id="9958152at2"/>
<evidence type="ECO:0000313" key="4">
    <source>
        <dbReference type="Proteomes" id="UP000480425"/>
    </source>
</evidence>
<sequence>MIEPKKIRKGDVVATKHQSIIVERIEGEGENLAFYGKICNKFGCPSGKTSIHRHIYASVIYRVTRGANVIMRQND</sequence>
<organism evidence="2 4">
    <name type="scientific">Segatella copri</name>
    <dbReference type="NCBI Taxonomy" id="165179"/>
    <lineage>
        <taxon>Bacteria</taxon>
        <taxon>Pseudomonadati</taxon>
        <taxon>Bacteroidota</taxon>
        <taxon>Bacteroidia</taxon>
        <taxon>Bacteroidales</taxon>
        <taxon>Prevotellaceae</taxon>
        <taxon>Segatella</taxon>
    </lineage>
</organism>
<dbReference type="RefSeq" id="WP_153124329.1">
    <property type="nucleotide sequence ID" value="NZ_VZCB01000079.1"/>
</dbReference>
<protein>
    <submittedName>
        <fullName evidence="2">Uncharacterized protein</fullName>
    </submittedName>
</protein>
<proteinExistence type="predicted"/>
<name>A0A6A7TUJ3_9BACT</name>
<dbReference type="Proteomes" id="UP000480425">
    <property type="component" value="Unassembled WGS sequence"/>
</dbReference>
<evidence type="ECO:0000313" key="3">
    <source>
        <dbReference type="Proteomes" id="UP000442105"/>
    </source>
</evidence>
<dbReference type="Proteomes" id="UP000442105">
    <property type="component" value="Unassembled WGS sequence"/>
</dbReference>
<dbReference type="EMBL" id="VZCB01000079">
    <property type="protein sequence ID" value="MQN81252.1"/>
    <property type="molecule type" value="Genomic_DNA"/>
</dbReference>
<reference evidence="3 4" key="1">
    <citation type="submission" date="2019-09" db="EMBL/GenBank/DDBJ databases">
        <title>Distinct polysaccharide growth profiles of human intestinal Prevotella copri isolates.</title>
        <authorList>
            <person name="Fehlner-Peach H."/>
            <person name="Magnabosco C."/>
            <person name="Raghavan V."/>
            <person name="Scher J.U."/>
            <person name="Tett A."/>
            <person name="Cox L.M."/>
            <person name="Gottsegen C."/>
            <person name="Watters A."/>
            <person name="Wiltshire- Gordon J.D."/>
            <person name="Segata N."/>
            <person name="Bonneau R."/>
            <person name="Littman D.R."/>
        </authorList>
    </citation>
    <scope>NUCLEOTIDE SEQUENCE [LARGE SCALE GENOMIC DNA]</scope>
    <source>
        <strain evidence="4">iA622</strain>
        <strain evidence="2">IA622</strain>
        <strain evidence="3">iAQ1179</strain>
        <strain evidence="1">IAQ1179</strain>
    </source>
</reference>
<evidence type="ECO:0000313" key="1">
    <source>
        <dbReference type="EMBL" id="MQN11379.1"/>
    </source>
</evidence>
<evidence type="ECO:0000313" key="2">
    <source>
        <dbReference type="EMBL" id="MQN81252.1"/>
    </source>
</evidence>
<dbReference type="AlphaFoldDB" id="A0A6A7TUJ3"/>
<dbReference type="EMBL" id="VZCW01000020">
    <property type="protein sequence ID" value="MQN11379.1"/>
    <property type="molecule type" value="Genomic_DNA"/>
</dbReference>